<dbReference type="Gene3D" id="3.40.640.10">
    <property type="entry name" value="Type I PLP-dependent aspartate aminotransferase-like (Major domain)"/>
    <property type="match status" value="1"/>
</dbReference>
<dbReference type="SUPFAM" id="SSF53383">
    <property type="entry name" value="PLP-dependent transferases"/>
    <property type="match status" value="1"/>
</dbReference>
<dbReference type="RefSeq" id="WP_141167142.1">
    <property type="nucleotide sequence ID" value="NZ_VHLH01000020.1"/>
</dbReference>
<dbReference type="OrthoDB" id="9804366at2"/>
<keyword evidence="4" id="KW-1185">Reference proteome</keyword>
<dbReference type="PANTHER" id="PTHR43586">
    <property type="entry name" value="CYSTEINE DESULFURASE"/>
    <property type="match status" value="1"/>
</dbReference>
<gene>
    <name evidence="3" type="ORF">FJU11_11180</name>
</gene>
<dbReference type="Proteomes" id="UP000320314">
    <property type="component" value="Unassembled WGS sequence"/>
</dbReference>
<dbReference type="PANTHER" id="PTHR43586:SF15">
    <property type="entry name" value="BLR3095 PROTEIN"/>
    <property type="match status" value="1"/>
</dbReference>
<dbReference type="InterPro" id="IPR015421">
    <property type="entry name" value="PyrdxlP-dep_Trfase_major"/>
</dbReference>
<keyword evidence="3" id="KW-0808">Transferase</keyword>
<dbReference type="InterPro" id="IPR000192">
    <property type="entry name" value="Aminotrans_V_dom"/>
</dbReference>
<organism evidence="3 4">
    <name type="scientific">Pararhizobium mangrovi</name>
    <dbReference type="NCBI Taxonomy" id="2590452"/>
    <lineage>
        <taxon>Bacteria</taxon>
        <taxon>Pseudomonadati</taxon>
        <taxon>Pseudomonadota</taxon>
        <taxon>Alphaproteobacteria</taxon>
        <taxon>Hyphomicrobiales</taxon>
        <taxon>Rhizobiaceae</taxon>
        <taxon>Rhizobium/Agrobacterium group</taxon>
        <taxon>Pararhizobium</taxon>
    </lineage>
</organism>
<dbReference type="InterPro" id="IPR015424">
    <property type="entry name" value="PyrdxlP-dep_Trfase"/>
</dbReference>
<feature type="domain" description="Aminotransferase class V" evidence="2">
    <location>
        <begin position="56"/>
        <end position="332"/>
    </location>
</feature>
<dbReference type="InterPro" id="IPR015422">
    <property type="entry name" value="PyrdxlP-dep_Trfase_small"/>
</dbReference>
<evidence type="ECO:0000313" key="3">
    <source>
        <dbReference type="EMBL" id="TPW27549.1"/>
    </source>
</evidence>
<accession>A0A506U4S5</accession>
<sequence>MGPQLGYPIPKSMFPDLDPTLVHFAGGGQTPVPDVVAPTIAAFLTRKAGGQPAYREHWELVARARRRTAALMHCAMDDVGFLGSASDGIARTVNAVEWRAGDNAVIASDDYASGRAALESLGRRSVTLRRVNAPHGAGREDALLDACDGRTRLLYVSQVNPFSGRRMDVAALHRVLAPRGTIVLNDATHAVGALPVRAAEADVTVASTYKFLCASFMGILAFGTERARALRPAGAGWYSETADGASRFEYGNVPHLDVVILDAVLEWHARGDEDARARHLLAVANALEQVLENRGLVAFSRDGDTGSHNVCVAGKNVKEIADGLEAQGVRVWYDHGRMRLSAQVFNAREDIDAFDAALGTVLHSTDGKERRP</sequence>
<reference evidence="3 4" key="1">
    <citation type="submission" date="2019-06" db="EMBL/GenBank/DDBJ databases">
        <authorList>
            <person name="Li M."/>
        </authorList>
    </citation>
    <scope>NUCLEOTIDE SEQUENCE [LARGE SCALE GENOMIC DNA]</scope>
    <source>
        <strain evidence="3 4">BGMRC6574</strain>
    </source>
</reference>
<proteinExistence type="predicted"/>
<protein>
    <submittedName>
        <fullName evidence="3">Aminotransferase class V-fold PLP-dependent enzyme</fullName>
    </submittedName>
</protein>
<comment type="caution">
    <text evidence="3">The sequence shown here is derived from an EMBL/GenBank/DDBJ whole genome shotgun (WGS) entry which is preliminary data.</text>
</comment>
<keyword evidence="1" id="KW-0663">Pyridoxal phosphate</keyword>
<keyword evidence="3" id="KW-0032">Aminotransferase</keyword>
<evidence type="ECO:0000313" key="4">
    <source>
        <dbReference type="Proteomes" id="UP000320314"/>
    </source>
</evidence>
<dbReference type="AlphaFoldDB" id="A0A506U4S5"/>
<evidence type="ECO:0000256" key="1">
    <source>
        <dbReference type="ARBA" id="ARBA00022898"/>
    </source>
</evidence>
<dbReference type="EMBL" id="VHLH01000020">
    <property type="protein sequence ID" value="TPW27549.1"/>
    <property type="molecule type" value="Genomic_DNA"/>
</dbReference>
<dbReference type="GO" id="GO:0008483">
    <property type="term" value="F:transaminase activity"/>
    <property type="evidence" value="ECO:0007669"/>
    <property type="project" value="UniProtKB-KW"/>
</dbReference>
<name>A0A506U4S5_9HYPH</name>
<evidence type="ECO:0000259" key="2">
    <source>
        <dbReference type="Pfam" id="PF00266"/>
    </source>
</evidence>
<dbReference type="Pfam" id="PF00266">
    <property type="entry name" value="Aminotran_5"/>
    <property type="match status" value="1"/>
</dbReference>
<dbReference type="Gene3D" id="3.90.1150.10">
    <property type="entry name" value="Aspartate Aminotransferase, domain 1"/>
    <property type="match status" value="1"/>
</dbReference>